<proteinExistence type="predicted"/>
<evidence type="ECO:0000259" key="1">
    <source>
        <dbReference type="Pfam" id="PF00534"/>
    </source>
</evidence>
<protein>
    <submittedName>
        <fullName evidence="2">Glycosyltransferase family 4 protein</fullName>
    </submittedName>
</protein>
<dbReference type="InterPro" id="IPR001296">
    <property type="entry name" value="Glyco_trans_1"/>
</dbReference>
<accession>A0A6N6M7R2</accession>
<dbReference type="Gene3D" id="3.40.50.2000">
    <property type="entry name" value="Glycogen Phosphorylase B"/>
    <property type="match status" value="2"/>
</dbReference>
<dbReference type="AlphaFoldDB" id="A0A6N6M7R2"/>
<reference evidence="2 3" key="1">
    <citation type="submission" date="2019-09" db="EMBL/GenBank/DDBJ databases">
        <title>Genomes of Cryomorphaceae.</title>
        <authorList>
            <person name="Bowman J.P."/>
        </authorList>
    </citation>
    <scope>NUCLEOTIDE SEQUENCE [LARGE SCALE GENOMIC DNA]</scope>
    <source>
        <strain evidence="2 3">KCTC 52047</strain>
    </source>
</reference>
<dbReference type="EMBL" id="WACR01000006">
    <property type="protein sequence ID" value="KAB1063973.1"/>
    <property type="molecule type" value="Genomic_DNA"/>
</dbReference>
<dbReference type="OrthoDB" id="9768685at2"/>
<dbReference type="GO" id="GO:0016757">
    <property type="term" value="F:glycosyltransferase activity"/>
    <property type="evidence" value="ECO:0007669"/>
    <property type="project" value="InterPro"/>
</dbReference>
<evidence type="ECO:0000313" key="2">
    <source>
        <dbReference type="EMBL" id="KAB1063973.1"/>
    </source>
</evidence>
<gene>
    <name evidence="2" type="ORF">F3059_08020</name>
</gene>
<dbReference type="PANTHER" id="PTHR45947">
    <property type="entry name" value="SULFOQUINOVOSYL TRANSFERASE SQD2"/>
    <property type="match status" value="1"/>
</dbReference>
<name>A0A6N6M7R2_9FLAO</name>
<dbReference type="RefSeq" id="WP_151168021.1">
    <property type="nucleotide sequence ID" value="NZ_WACR01000006.1"/>
</dbReference>
<feature type="domain" description="Glycosyl transferase family 1" evidence="1">
    <location>
        <begin position="219"/>
        <end position="364"/>
    </location>
</feature>
<sequence>MHSKTFSLSSLDTVKQANIDDLVESNKIAVIHEWLSTKAGSEQVTRRIIELLKYKVEVFATVDFMSKKDRESIFGNLIPKTSFIQKLPIARRHFRYYLPIFPFAVRSHDLKDYDVLISSSHAFAHGIKKRKGQIHISYCHTPMRYIWDMRDLYLKANNLDKGILSVGSNLLSNIFRAWDSRVSKNVDYYISNSKFTASRIKRFYGRKAKVIYPPVNVDRFELGEKREDYYFTASRLVCYKKVDLIVEAFSKMPEKKLVIVGDGSDKEKIEKMATPNVKVLSHLKFDDFHRYLRRARGFIFAGKEDFGITMVEAQACGTPLIAYGKGGASEIVKPNKTGVLFKEQTVDSLTKAVIDFEENHEHKLSHVEIKENANRFSISRFNEEMSSFINQCVNEKSGS</sequence>
<comment type="caution">
    <text evidence="2">The sequence shown here is derived from an EMBL/GenBank/DDBJ whole genome shotgun (WGS) entry which is preliminary data.</text>
</comment>
<evidence type="ECO:0000313" key="3">
    <source>
        <dbReference type="Proteomes" id="UP000435357"/>
    </source>
</evidence>
<keyword evidence="2" id="KW-0808">Transferase</keyword>
<dbReference type="InterPro" id="IPR050194">
    <property type="entry name" value="Glycosyltransferase_grp1"/>
</dbReference>
<dbReference type="SUPFAM" id="SSF53756">
    <property type="entry name" value="UDP-Glycosyltransferase/glycogen phosphorylase"/>
    <property type="match status" value="1"/>
</dbReference>
<keyword evidence="3" id="KW-1185">Reference proteome</keyword>
<dbReference type="PANTHER" id="PTHR45947:SF3">
    <property type="entry name" value="SULFOQUINOVOSYL TRANSFERASE SQD2"/>
    <property type="match status" value="1"/>
</dbReference>
<organism evidence="2 3">
    <name type="scientific">Salibacter halophilus</name>
    <dbReference type="NCBI Taxonomy" id="1803916"/>
    <lineage>
        <taxon>Bacteria</taxon>
        <taxon>Pseudomonadati</taxon>
        <taxon>Bacteroidota</taxon>
        <taxon>Flavobacteriia</taxon>
        <taxon>Flavobacteriales</taxon>
        <taxon>Salibacteraceae</taxon>
        <taxon>Salibacter</taxon>
    </lineage>
</organism>
<dbReference type="Pfam" id="PF00534">
    <property type="entry name" value="Glycos_transf_1"/>
    <property type="match status" value="1"/>
</dbReference>
<dbReference type="Proteomes" id="UP000435357">
    <property type="component" value="Unassembled WGS sequence"/>
</dbReference>